<feature type="non-terminal residue" evidence="1">
    <location>
        <position position="169"/>
    </location>
</feature>
<gene>
    <name evidence="1" type="ORF">PBRASI_LOCUS10856</name>
</gene>
<reference evidence="1" key="1">
    <citation type="submission" date="2021-06" db="EMBL/GenBank/DDBJ databases">
        <authorList>
            <person name="Kallberg Y."/>
            <person name="Tangrot J."/>
            <person name="Rosling A."/>
        </authorList>
    </citation>
    <scope>NUCLEOTIDE SEQUENCE</scope>
    <source>
        <strain evidence="1">BR232B</strain>
    </source>
</reference>
<evidence type="ECO:0000313" key="1">
    <source>
        <dbReference type="EMBL" id="CAG8662417.1"/>
    </source>
</evidence>
<accession>A0A9N9H902</accession>
<name>A0A9N9H902_9GLOM</name>
<keyword evidence="2" id="KW-1185">Reference proteome</keyword>
<evidence type="ECO:0000313" key="2">
    <source>
        <dbReference type="Proteomes" id="UP000789739"/>
    </source>
</evidence>
<organism evidence="1 2">
    <name type="scientific">Paraglomus brasilianum</name>
    <dbReference type="NCBI Taxonomy" id="144538"/>
    <lineage>
        <taxon>Eukaryota</taxon>
        <taxon>Fungi</taxon>
        <taxon>Fungi incertae sedis</taxon>
        <taxon>Mucoromycota</taxon>
        <taxon>Glomeromycotina</taxon>
        <taxon>Glomeromycetes</taxon>
        <taxon>Paraglomerales</taxon>
        <taxon>Paraglomeraceae</taxon>
        <taxon>Paraglomus</taxon>
    </lineage>
</organism>
<proteinExistence type="predicted"/>
<dbReference type="EMBL" id="CAJVPI010003805">
    <property type="protein sequence ID" value="CAG8662417.1"/>
    <property type="molecule type" value="Genomic_DNA"/>
</dbReference>
<comment type="caution">
    <text evidence="1">The sequence shown here is derived from an EMBL/GenBank/DDBJ whole genome shotgun (WGS) entry which is preliminary data.</text>
</comment>
<sequence>MAHAFTAASNEFPHDIVVLINSLCSPINNGRGTLRNYNFAAEEILAFWEMSLHLSTINVMGTKHFPGELSERYFEAKLDDRMLDLLKDYYEMEYADCGYKFHNGINDIGRSCIYVSSTIFQASALHVGDETLDLYCLREVVYYFRHQLMLPEMNSQSANTWIADHYLCI</sequence>
<dbReference type="Proteomes" id="UP000789739">
    <property type="component" value="Unassembled WGS sequence"/>
</dbReference>
<protein>
    <submittedName>
        <fullName evidence="1">3181_t:CDS:1</fullName>
    </submittedName>
</protein>
<dbReference type="AlphaFoldDB" id="A0A9N9H902"/>
<dbReference type="OrthoDB" id="2421950at2759"/>